<protein>
    <submittedName>
        <fullName evidence="3">M28 family peptidase</fullName>
    </submittedName>
</protein>
<reference evidence="3 4" key="1">
    <citation type="journal article" date="2013" name="Int. J. Syst. Evol. Microbiol.">
        <title>Aquimarina gracilis sp. nov., isolated from the gut microflora of a mussel, Mytilus coruscus, and emended description of Aquimarina spongiae.</title>
        <authorList>
            <person name="Park S.C."/>
            <person name="Choe H.N."/>
            <person name="Baik K.S."/>
            <person name="Seong C.N."/>
        </authorList>
    </citation>
    <scope>NUCLEOTIDE SEQUENCE [LARGE SCALE GENOMIC DNA]</scope>
    <source>
        <strain evidence="3 4">PSC32</strain>
    </source>
</reference>
<dbReference type="Pfam" id="PF04389">
    <property type="entry name" value="Peptidase_M28"/>
    <property type="match status" value="1"/>
</dbReference>
<organism evidence="3 4">
    <name type="scientific">Aquimarina gracilis</name>
    <dbReference type="NCBI Taxonomy" id="874422"/>
    <lineage>
        <taxon>Bacteria</taxon>
        <taxon>Pseudomonadati</taxon>
        <taxon>Bacteroidota</taxon>
        <taxon>Flavobacteriia</taxon>
        <taxon>Flavobacteriales</taxon>
        <taxon>Flavobacteriaceae</taxon>
        <taxon>Aquimarina</taxon>
    </lineage>
</organism>
<gene>
    <name evidence="3" type="ORF">U6A24_17800</name>
</gene>
<evidence type="ECO:0000259" key="2">
    <source>
        <dbReference type="Pfam" id="PF04389"/>
    </source>
</evidence>
<proteinExistence type="predicted"/>
<dbReference type="Proteomes" id="UP001327027">
    <property type="component" value="Unassembled WGS sequence"/>
</dbReference>
<accession>A0ABU5ZZJ1</accession>
<dbReference type="EMBL" id="JAYKLX010000008">
    <property type="protein sequence ID" value="MEB3347334.1"/>
    <property type="molecule type" value="Genomic_DNA"/>
</dbReference>
<dbReference type="PANTHER" id="PTHR12147:SF26">
    <property type="entry name" value="PEPTIDASE M28 DOMAIN-CONTAINING PROTEIN"/>
    <property type="match status" value="1"/>
</dbReference>
<name>A0ABU5ZZJ1_9FLAO</name>
<feature type="domain" description="Peptidase M28" evidence="2">
    <location>
        <begin position="111"/>
        <end position="308"/>
    </location>
</feature>
<dbReference type="RefSeq" id="WP_324181356.1">
    <property type="nucleotide sequence ID" value="NZ_BAABAW010000025.1"/>
</dbReference>
<feature type="signal peptide" evidence="1">
    <location>
        <begin position="1"/>
        <end position="28"/>
    </location>
</feature>
<dbReference type="SUPFAM" id="SSF53187">
    <property type="entry name" value="Zn-dependent exopeptidases"/>
    <property type="match status" value="1"/>
</dbReference>
<keyword evidence="4" id="KW-1185">Reference proteome</keyword>
<evidence type="ECO:0000256" key="1">
    <source>
        <dbReference type="SAM" id="SignalP"/>
    </source>
</evidence>
<evidence type="ECO:0000313" key="4">
    <source>
        <dbReference type="Proteomes" id="UP001327027"/>
    </source>
</evidence>
<evidence type="ECO:0000313" key="3">
    <source>
        <dbReference type="EMBL" id="MEB3347334.1"/>
    </source>
</evidence>
<feature type="chain" id="PRO_5045254391" evidence="1">
    <location>
        <begin position="29"/>
        <end position="320"/>
    </location>
</feature>
<dbReference type="Gene3D" id="3.40.630.10">
    <property type="entry name" value="Zn peptidases"/>
    <property type="match status" value="1"/>
</dbReference>
<dbReference type="InterPro" id="IPR007484">
    <property type="entry name" value="Peptidase_M28"/>
</dbReference>
<keyword evidence="1" id="KW-0732">Signal</keyword>
<comment type="caution">
    <text evidence="3">The sequence shown here is derived from an EMBL/GenBank/DDBJ whole genome shotgun (WGS) entry which is preliminary data.</text>
</comment>
<sequence length="320" mass="36316">MKTNTTQILGGLLSLLLLLITNTITAQATSKAINETSKKETLFDEQALFKRLRELSSESYEGRRTGEKGAELARAFIALTFNELIENPLYLSSSSRTFGFKIKEKEYKGENVIAGIKGTDFPEKYIVISAHYDHLGVKDGKIYNGADDNASGVCALFAFAEYFKKNPPKHSVILAAFDAEEFGLQGAKHFVKEPPVKKEDIILNINMDMIGRNVNKELYVVGTRYNKELKNILKTFNNTSEIKLLEGHDGSDKKQNWTYASDHGPFHKEKIPFLYFGEEDHPDYHKHTDDFHKIDPMFYLNAVEVIIAVFDDVDKEFIVK</sequence>
<dbReference type="PANTHER" id="PTHR12147">
    <property type="entry name" value="METALLOPEPTIDASE M28 FAMILY MEMBER"/>
    <property type="match status" value="1"/>
</dbReference>
<dbReference type="InterPro" id="IPR045175">
    <property type="entry name" value="M28_fam"/>
</dbReference>